<keyword evidence="12" id="KW-0460">Magnesium</keyword>
<evidence type="ECO:0000256" key="14">
    <source>
        <dbReference type="ARBA" id="ARBA00022998"/>
    </source>
</evidence>
<feature type="domain" description="Guanylate cyclase" evidence="24">
    <location>
        <begin position="334"/>
        <end position="461"/>
    </location>
</feature>
<evidence type="ECO:0000256" key="20">
    <source>
        <dbReference type="ARBA" id="ARBA00081225"/>
    </source>
</evidence>
<evidence type="ECO:0000256" key="16">
    <source>
        <dbReference type="ARBA" id="ARBA00023180"/>
    </source>
</evidence>
<evidence type="ECO:0000256" key="1">
    <source>
        <dbReference type="ARBA" id="ARBA00001593"/>
    </source>
</evidence>
<dbReference type="SUPFAM" id="SSF81665">
    <property type="entry name" value="Calcium ATPase, transmembrane domain M"/>
    <property type="match status" value="1"/>
</dbReference>
<evidence type="ECO:0000256" key="8">
    <source>
        <dbReference type="ARBA" id="ARBA00022723"/>
    </source>
</evidence>
<dbReference type="FunFam" id="3.30.70.1230:FF:000014">
    <property type="entry name" value="adenylate cyclase type 9"/>
    <property type="match status" value="1"/>
</dbReference>
<dbReference type="GO" id="GO:0035556">
    <property type="term" value="P:intracellular signal transduction"/>
    <property type="evidence" value="ECO:0007669"/>
    <property type="project" value="InterPro"/>
</dbReference>
<evidence type="ECO:0000256" key="7">
    <source>
        <dbReference type="ARBA" id="ARBA00022692"/>
    </source>
</evidence>
<comment type="cofactor">
    <cofactor evidence="2">
        <name>Mn(2+)</name>
        <dbReference type="ChEBI" id="CHEBI:29035"/>
    </cofactor>
</comment>
<evidence type="ECO:0000256" key="19">
    <source>
        <dbReference type="ARBA" id="ARBA00070496"/>
    </source>
</evidence>
<dbReference type="Proteomes" id="UP000466442">
    <property type="component" value="Unassembled WGS sequence"/>
</dbReference>
<gene>
    <name evidence="25" type="ORF">GE061_005949</name>
</gene>
<dbReference type="SMART" id="SM00044">
    <property type="entry name" value="CYCc"/>
    <property type="match status" value="2"/>
</dbReference>
<dbReference type="GO" id="GO:0005524">
    <property type="term" value="F:ATP binding"/>
    <property type="evidence" value="ECO:0007669"/>
    <property type="project" value="UniProtKB-KW"/>
</dbReference>
<dbReference type="EC" id="4.6.1.1" evidence="5"/>
<evidence type="ECO:0000256" key="11">
    <source>
        <dbReference type="ARBA" id="ARBA00022840"/>
    </source>
</evidence>
<organism evidence="25 26">
    <name type="scientific">Apolygus lucorum</name>
    <name type="common">Small green plant bug</name>
    <name type="synonym">Lygocoris lucorum</name>
    <dbReference type="NCBI Taxonomy" id="248454"/>
    <lineage>
        <taxon>Eukaryota</taxon>
        <taxon>Metazoa</taxon>
        <taxon>Ecdysozoa</taxon>
        <taxon>Arthropoda</taxon>
        <taxon>Hexapoda</taxon>
        <taxon>Insecta</taxon>
        <taxon>Pterygota</taxon>
        <taxon>Neoptera</taxon>
        <taxon>Paraneoptera</taxon>
        <taxon>Hemiptera</taxon>
        <taxon>Heteroptera</taxon>
        <taxon>Panheteroptera</taxon>
        <taxon>Cimicomorpha</taxon>
        <taxon>Miridae</taxon>
        <taxon>Mirini</taxon>
        <taxon>Apolygus</taxon>
    </lineage>
</organism>
<dbReference type="GO" id="GO:0007189">
    <property type="term" value="P:adenylate cyclase-activating G protein-coupled receptor signaling pathway"/>
    <property type="evidence" value="ECO:0007669"/>
    <property type="project" value="TreeGrafter"/>
</dbReference>
<dbReference type="PANTHER" id="PTHR45627:SF8">
    <property type="entry name" value="ADENYLATE CYCLASE TYPE 9"/>
    <property type="match status" value="1"/>
</dbReference>
<comment type="subcellular location">
    <subcellularLocation>
        <location evidence="4">Cell membrane</location>
        <topology evidence="4">Multi-pass membrane protein</topology>
    </subcellularLocation>
</comment>
<dbReference type="InterPro" id="IPR029787">
    <property type="entry name" value="Nucleotide_cyclase"/>
</dbReference>
<accession>A0A6A4JEF2</accession>
<dbReference type="GO" id="GO:0046872">
    <property type="term" value="F:metal ion binding"/>
    <property type="evidence" value="ECO:0007669"/>
    <property type="project" value="UniProtKB-KW"/>
</dbReference>
<evidence type="ECO:0000256" key="12">
    <source>
        <dbReference type="ARBA" id="ARBA00022842"/>
    </source>
</evidence>
<feature type="domain" description="Guanylate cyclase" evidence="24">
    <location>
        <begin position="1129"/>
        <end position="1267"/>
    </location>
</feature>
<keyword evidence="11" id="KW-0067">ATP-binding</keyword>
<keyword evidence="7" id="KW-0812">Transmembrane</keyword>
<evidence type="ECO:0000256" key="10">
    <source>
        <dbReference type="ARBA" id="ARBA00022741"/>
    </source>
</evidence>
<evidence type="ECO:0000256" key="5">
    <source>
        <dbReference type="ARBA" id="ARBA00012201"/>
    </source>
</evidence>
<evidence type="ECO:0000256" key="9">
    <source>
        <dbReference type="ARBA" id="ARBA00022737"/>
    </source>
</evidence>
<evidence type="ECO:0000256" key="3">
    <source>
        <dbReference type="ARBA" id="ARBA00001946"/>
    </source>
</evidence>
<protein>
    <recommendedName>
        <fullName evidence="19">Adenylate cyclase type 9</fullName>
        <ecNumber evidence="5">4.6.1.1</ecNumber>
    </recommendedName>
    <alternativeName>
        <fullName evidence="22">ATP pyrophosphate-lyase 9</fullName>
    </alternativeName>
    <alternativeName>
        <fullName evidence="20">Adenylate cyclase type IX</fullName>
    </alternativeName>
    <alternativeName>
        <fullName evidence="21">Adenylyl cyclase 9</fullName>
    </alternativeName>
</protein>
<keyword evidence="17" id="KW-0464">Manganese</keyword>
<dbReference type="EMBL" id="WIXP02000014">
    <property type="protein sequence ID" value="KAF6199651.1"/>
    <property type="molecule type" value="Genomic_DNA"/>
</dbReference>
<keyword evidence="15" id="KW-0472">Membrane</keyword>
<comment type="catalytic activity">
    <reaction evidence="1">
        <text>ATP = 3',5'-cyclic AMP + diphosphate</text>
        <dbReference type="Rhea" id="RHEA:15389"/>
        <dbReference type="ChEBI" id="CHEBI:30616"/>
        <dbReference type="ChEBI" id="CHEBI:33019"/>
        <dbReference type="ChEBI" id="CHEBI:58165"/>
        <dbReference type="EC" id="4.6.1.1"/>
    </reaction>
</comment>
<keyword evidence="6" id="KW-1003">Cell membrane</keyword>
<evidence type="ECO:0000259" key="24">
    <source>
        <dbReference type="PROSITE" id="PS50125"/>
    </source>
</evidence>
<keyword evidence="14" id="KW-0115">cAMP biosynthesis</keyword>
<dbReference type="Pfam" id="PF00211">
    <property type="entry name" value="Guanylate_cyc"/>
    <property type="match status" value="2"/>
</dbReference>
<dbReference type="OrthoDB" id="10035433at2759"/>
<dbReference type="SUPFAM" id="SSF55073">
    <property type="entry name" value="Nucleotide cyclase"/>
    <property type="match status" value="2"/>
</dbReference>
<comment type="similarity">
    <text evidence="23">Belongs to the adenylyl cyclase class-4/guanylyl cyclase family.</text>
</comment>
<evidence type="ECO:0000313" key="26">
    <source>
        <dbReference type="Proteomes" id="UP000466442"/>
    </source>
</evidence>
<dbReference type="PANTHER" id="PTHR45627">
    <property type="entry name" value="ADENYLATE CYCLASE TYPE 1"/>
    <property type="match status" value="1"/>
</dbReference>
<dbReference type="PROSITE" id="PS50125">
    <property type="entry name" value="GUANYLATE_CYCLASE_2"/>
    <property type="match status" value="2"/>
</dbReference>
<keyword evidence="8" id="KW-0479">Metal-binding</keyword>
<dbReference type="InterPro" id="IPR018297">
    <property type="entry name" value="A/G_cyclase_CS"/>
</dbReference>
<evidence type="ECO:0000313" key="25">
    <source>
        <dbReference type="EMBL" id="KAF6199651.1"/>
    </source>
</evidence>
<evidence type="ECO:0000256" key="2">
    <source>
        <dbReference type="ARBA" id="ARBA00001936"/>
    </source>
</evidence>
<keyword evidence="26" id="KW-1185">Reference proteome</keyword>
<evidence type="ECO:0000256" key="17">
    <source>
        <dbReference type="ARBA" id="ARBA00023211"/>
    </source>
</evidence>
<keyword evidence="13" id="KW-1133">Transmembrane helix</keyword>
<sequence length="1336" mass="151098">MSDKECDDHQRQGVSRRRSTIVSFCKDKDEIDIDGDADRDDEYYQMALAPYIQSYLEHSVETVDCCGIGLPVPFERASRRSWWDPRFDSEILEGQYRKSSFSQVRLRFRYALVYLVILTVCWSLYLMALGELDKTYTDAFPLGLIYFFFVILACLVLLFTKSSLYRQHMLSASVLISLAMCALSLASVSQTPVLSPASDFAICVEILMIIYTVIPLPLYLIVLFSSAYSVVFELLGTGFWPAKIFLHVSVHLIGLHIFIMTNVRMRGTFMKVGQSLLVRRQLEMEKQLKEKMIHSVMPQDVARWLLEEEGGLFANDDIDSLFRPFNMSCMKDVSILFADIVGFTKMSSNKTASQLVTVLNELFERFDELCVHNGCEKIATLGDCYYCVSGCPTARQDHAQCCVEMGLGMIRAIAEFDEEKHEDINMRVGVHTGTVLCGIVGRRRFKFDVWGNDVTLANKMESSGRPGQVHISEATRRFLGDLYVLDKGEEYHGLDTFFIVSRKHDIIIEDTTQATITSLTSNTLMTTDHSFETALMSNADSLVTAQSQTRSAKSSSHVNCTISPFDTITDSRLFTEMSSTPSPPSNLPHLLCLSEMLPEDVKATSLPNVFARDNSGSGRPSILGSGPLLTRKPLPSWKYSRLKLNSLDVENGKIQKTYKVFSSGEPSPVEKVLAPNNQLEVPKDDLSFCHSVNSRKDSGIRSCNSRRSSIQNQLFALNGVQSDLMNHRVSGYYTSSQSSLNGSFQGKYKNTCKLPAPLTDSLGACFQKIRKQSDLQLIRCVQDNSKSERNYFVTPPLKRWSLLFKYPDMEKEYREKAHRASPRGANYSRTLATARYNTYFDITISFIVFSSVSLSLFILFSLNIPWMTTFLLLLGIQLAVISLCLYSIAMPVVTKRLAPFLNWYPWHAIGGVLVTLPVIAVLSNYEFSSISKESVFVYSCAIFVGLVHYCNFTQLNCWMKSSFATIGGFIYLILVTSTVLSKPQLWAVGNATFDNYNFTNVGFTYAMQFLYDSEFPISVSPPRDDHLHPEFGLSDSQVETLRRSYFFIAETYLSVFLVVLLVWFLNREFEISYRLSFHGNAVAAKDKAKVEKMKVQAEKLLYNIIPKHVAEHLKTTVRYRYSEDIKNVGVIFASVINFGEMYDESYLDGRECLRVLNELVSDFDDLLSKEQFSMVEKIKTIGATFMAASGLNPSERKQESNEHLFQLMEFAFALQNAMENFNTHLLSFKLILRIGFNFGDVTAGVIGTNKLHYDIWGDAVNIASRMDSTGMANRIQVPVSCVPVLSQRYHLEHRGTVFVKGKDNMDVYLIKDRIEPLRMDNPTGTGISEESQKINS</sequence>
<comment type="cofactor">
    <cofactor evidence="3">
        <name>Mg(2+)</name>
        <dbReference type="ChEBI" id="CHEBI:18420"/>
    </cofactor>
</comment>
<dbReference type="FunFam" id="3.30.70.1230:FF:000008">
    <property type="entry name" value="Adenylate cyclase type 9"/>
    <property type="match status" value="1"/>
</dbReference>
<keyword evidence="18 23" id="KW-0456">Lyase</keyword>
<dbReference type="GO" id="GO:0006171">
    <property type="term" value="P:cAMP biosynthetic process"/>
    <property type="evidence" value="ECO:0007669"/>
    <property type="project" value="UniProtKB-KW"/>
</dbReference>
<keyword evidence="10" id="KW-0547">Nucleotide-binding</keyword>
<keyword evidence="16" id="KW-0325">Glycoprotein</keyword>
<keyword evidence="9" id="KW-0677">Repeat</keyword>
<evidence type="ECO:0000256" key="15">
    <source>
        <dbReference type="ARBA" id="ARBA00023136"/>
    </source>
</evidence>
<dbReference type="CDD" id="cd07302">
    <property type="entry name" value="CHD"/>
    <property type="match status" value="2"/>
</dbReference>
<proteinExistence type="inferred from homology"/>
<dbReference type="GO" id="GO:0005886">
    <property type="term" value="C:plasma membrane"/>
    <property type="evidence" value="ECO:0007669"/>
    <property type="project" value="UniProtKB-SubCell"/>
</dbReference>
<reference evidence="25" key="1">
    <citation type="journal article" date="2021" name="Mol. Ecol. Resour.">
        <title>Apolygus lucorum genome provides insights into omnivorousness and mesophyll feeding.</title>
        <authorList>
            <person name="Liu Y."/>
            <person name="Liu H."/>
            <person name="Wang H."/>
            <person name="Huang T."/>
            <person name="Liu B."/>
            <person name="Yang B."/>
            <person name="Yin L."/>
            <person name="Li B."/>
            <person name="Zhang Y."/>
            <person name="Zhang S."/>
            <person name="Jiang F."/>
            <person name="Zhang X."/>
            <person name="Ren Y."/>
            <person name="Wang B."/>
            <person name="Wang S."/>
            <person name="Lu Y."/>
            <person name="Wu K."/>
            <person name="Fan W."/>
            <person name="Wang G."/>
        </authorList>
    </citation>
    <scope>NUCLEOTIDE SEQUENCE</scope>
    <source>
        <strain evidence="25">12Hb</strain>
    </source>
</reference>
<dbReference type="PROSITE" id="PS00452">
    <property type="entry name" value="GUANYLATE_CYCLASE_1"/>
    <property type="match status" value="2"/>
</dbReference>
<dbReference type="Gene3D" id="3.30.70.1230">
    <property type="entry name" value="Nucleotide cyclase"/>
    <property type="match status" value="2"/>
</dbReference>
<evidence type="ECO:0000256" key="23">
    <source>
        <dbReference type="RuleBase" id="RU000405"/>
    </source>
</evidence>
<dbReference type="InterPro" id="IPR001054">
    <property type="entry name" value="A/G_cyclase"/>
</dbReference>
<name>A0A6A4JEF2_APOLU</name>
<evidence type="ECO:0000256" key="21">
    <source>
        <dbReference type="ARBA" id="ARBA00081232"/>
    </source>
</evidence>
<comment type="caution">
    <text evidence="25">The sequence shown here is derived from an EMBL/GenBank/DDBJ whole genome shotgun (WGS) entry which is preliminary data.</text>
</comment>
<evidence type="ECO:0000256" key="6">
    <source>
        <dbReference type="ARBA" id="ARBA00022475"/>
    </source>
</evidence>
<dbReference type="InterPro" id="IPR023298">
    <property type="entry name" value="ATPase_P-typ_TM_dom_sf"/>
</dbReference>
<evidence type="ECO:0000256" key="4">
    <source>
        <dbReference type="ARBA" id="ARBA00004651"/>
    </source>
</evidence>
<evidence type="ECO:0000256" key="13">
    <source>
        <dbReference type="ARBA" id="ARBA00022989"/>
    </source>
</evidence>
<evidence type="ECO:0000256" key="22">
    <source>
        <dbReference type="ARBA" id="ARBA00081427"/>
    </source>
</evidence>
<dbReference type="GO" id="GO:0004016">
    <property type="term" value="F:adenylate cyclase activity"/>
    <property type="evidence" value="ECO:0007669"/>
    <property type="project" value="UniProtKB-EC"/>
</dbReference>
<evidence type="ECO:0000256" key="18">
    <source>
        <dbReference type="ARBA" id="ARBA00023239"/>
    </source>
</evidence>